<feature type="transmembrane region" description="Helical" evidence="8">
    <location>
        <begin position="27"/>
        <end position="48"/>
    </location>
</feature>
<keyword evidence="6" id="KW-0862">Zinc</keyword>
<dbReference type="InterPro" id="IPR016047">
    <property type="entry name" value="M23ase_b-sheet_dom"/>
</dbReference>
<dbReference type="InterPro" id="IPR011055">
    <property type="entry name" value="Dup_hybrid_motif"/>
</dbReference>
<dbReference type="PANTHER" id="PTHR21666:SF288">
    <property type="entry name" value="CELL DIVISION PROTEIN YTFB"/>
    <property type="match status" value="1"/>
</dbReference>
<evidence type="ECO:0000256" key="5">
    <source>
        <dbReference type="ARBA" id="ARBA00022801"/>
    </source>
</evidence>
<dbReference type="GO" id="GO:0046872">
    <property type="term" value="F:metal ion binding"/>
    <property type="evidence" value="ECO:0007669"/>
    <property type="project" value="UniProtKB-KW"/>
</dbReference>
<evidence type="ECO:0000256" key="4">
    <source>
        <dbReference type="ARBA" id="ARBA00022723"/>
    </source>
</evidence>
<evidence type="ECO:0000256" key="7">
    <source>
        <dbReference type="ARBA" id="ARBA00023049"/>
    </source>
</evidence>
<reference evidence="11" key="1">
    <citation type="submission" date="2023-01" db="EMBL/GenBank/DDBJ databases">
        <title>Xenophilus mangrovi sp. nov., isolated from soil of Mangrove nature reserve.</title>
        <authorList>
            <person name="Xu S."/>
            <person name="Liu Z."/>
            <person name="Xu Y."/>
        </authorList>
    </citation>
    <scope>NUCLEOTIDE SEQUENCE</scope>
    <source>
        <strain evidence="11">YW8</strain>
    </source>
</reference>
<evidence type="ECO:0000256" key="8">
    <source>
        <dbReference type="SAM" id="Phobius"/>
    </source>
</evidence>
<dbReference type="PANTHER" id="PTHR21666">
    <property type="entry name" value="PEPTIDASE-RELATED"/>
    <property type="match status" value="1"/>
</dbReference>
<evidence type="ECO:0000313" key="12">
    <source>
        <dbReference type="Proteomes" id="UP001212602"/>
    </source>
</evidence>
<keyword evidence="7" id="KW-0482">Metalloprotease</keyword>
<organism evidence="11 12">
    <name type="scientific">Xenophilus arseniciresistens</name>
    <dbReference type="NCBI Taxonomy" id="1283306"/>
    <lineage>
        <taxon>Bacteria</taxon>
        <taxon>Pseudomonadati</taxon>
        <taxon>Pseudomonadota</taxon>
        <taxon>Betaproteobacteria</taxon>
        <taxon>Burkholderiales</taxon>
        <taxon>Comamonadaceae</taxon>
        <taxon>Xenophilus</taxon>
    </lineage>
</organism>
<dbReference type="InterPro" id="IPR050570">
    <property type="entry name" value="Cell_wall_metabolism_enzyme"/>
</dbReference>
<dbReference type="RefSeq" id="WP_271428267.1">
    <property type="nucleotide sequence ID" value="NZ_JAQIPB010000003.1"/>
</dbReference>
<keyword evidence="8" id="KW-0812">Transmembrane</keyword>
<name>A0AAE3N6L2_9BURK</name>
<feature type="domain" description="M23ase beta-sheet core" evidence="9">
    <location>
        <begin position="313"/>
        <end position="407"/>
    </location>
</feature>
<accession>A0AAE3N6L2</accession>
<dbReference type="GO" id="GO:0006508">
    <property type="term" value="P:proteolysis"/>
    <property type="evidence" value="ECO:0007669"/>
    <property type="project" value="UniProtKB-KW"/>
</dbReference>
<gene>
    <name evidence="11" type="ORF">PGB34_10935</name>
</gene>
<evidence type="ECO:0000256" key="2">
    <source>
        <dbReference type="ARBA" id="ARBA00004196"/>
    </source>
</evidence>
<dbReference type="InterPro" id="IPR045834">
    <property type="entry name" value="Csd3_N2"/>
</dbReference>
<protein>
    <submittedName>
        <fullName evidence="11">Peptidoglycan DD-metalloendopeptidase family protein</fullName>
    </submittedName>
</protein>
<dbReference type="Pfam" id="PF01551">
    <property type="entry name" value="Peptidase_M23"/>
    <property type="match status" value="1"/>
</dbReference>
<dbReference type="AlphaFoldDB" id="A0AAE3N6L2"/>
<proteinExistence type="predicted"/>
<comment type="caution">
    <text evidence="11">The sequence shown here is derived from an EMBL/GenBank/DDBJ whole genome shotgun (WGS) entry which is preliminary data.</text>
</comment>
<dbReference type="Proteomes" id="UP001212602">
    <property type="component" value="Unassembled WGS sequence"/>
</dbReference>
<feature type="domain" description="Csd3-like second N-terminal" evidence="10">
    <location>
        <begin position="184"/>
        <end position="301"/>
    </location>
</feature>
<dbReference type="GO" id="GO:0004222">
    <property type="term" value="F:metalloendopeptidase activity"/>
    <property type="evidence" value="ECO:0007669"/>
    <property type="project" value="TreeGrafter"/>
</dbReference>
<keyword evidence="12" id="KW-1185">Reference proteome</keyword>
<evidence type="ECO:0000256" key="1">
    <source>
        <dbReference type="ARBA" id="ARBA00001947"/>
    </source>
</evidence>
<evidence type="ECO:0000256" key="6">
    <source>
        <dbReference type="ARBA" id="ARBA00022833"/>
    </source>
</evidence>
<evidence type="ECO:0000256" key="3">
    <source>
        <dbReference type="ARBA" id="ARBA00022670"/>
    </source>
</evidence>
<dbReference type="CDD" id="cd12797">
    <property type="entry name" value="M23_peptidase"/>
    <property type="match status" value="1"/>
</dbReference>
<dbReference type="GO" id="GO:0030313">
    <property type="term" value="C:cell envelope"/>
    <property type="evidence" value="ECO:0007669"/>
    <property type="project" value="UniProtKB-SubCell"/>
</dbReference>
<dbReference type="Gene3D" id="3.10.450.350">
    <property type="match status" value="2"/>
</dbReference>
<evidence type="ECO:0000259" key="9">
    <source>
        <dbReference type="Pfam" id="PF01551"/>
    </source>
</evidence>
<comment type="cofactor">
    <cofactor evidence="1">
        <name>Zn(2+)</name>
        <dbReference type="ChEBI" id="CHEBI:29105"/>
    </cofactor>
</comment>
<keyword evidence="8" id="KW-0472">Membrane</keyword>
<keyword evidence="3" id="KW-0645">Protease</keyword>
<comment type="subcellular location">
    <subcellularLocation>
        <location evidence="2">Cell envelope</location>
    </subcellularLocation>
</comment>
<keyword evidence="8" id="KW-1133">Transmembrane helix</keyword>
<dbReference type="Pfam" id="PF19425">
    <property type="entry name" value="Csd3_N2"/>
    <property type="match status" value="1"/>
</dbReference>
<dbReference type="EMBL" id="JAQIPB010000003">
    <property type="protein sequence ID" value="MDA7416880.1"/>
    <property type="molecule type" value="Genomic_DNA"/>
</dbReference>
<keyword evidence="5" id="KW-0378">Hydrolase</keyword>
<dbReference type="SUPFAM" id="SSF51261">
    <property type="entry name" value="Duplicated hybrid motif"/>
    <property type="match status" value="1"/>
</dbReference>
<dbReference type="Gene3D" id="2.70.70.10">
    <property type="entry name" value="Glucose Permease (Domain IIA)"/>
    <property type="match status" value="1"/>
</dbReference>
<sequence>MINGILAAEELVASRVVRTFKSYPRQIGAAIAGLLLCAGGGAFAVATLDQNVAALPVQQVFESVAPLSLESQSSELDRFSFTLFRTDATRASDTAEALLGRLGASDAAAASFIRGNAEARNALFSRVGRTVSAELNHDQRLNRLLARWIPDGNGGFKRLVVERQGEGFGVRHEAETLVATSRLSSGVIRSTLFAATDAAALPDSVASQLADIFAADVDFRQLRKGDRFAVLYESFEADGQSLRAGRVLAAEFESNGRTFQAMWYQEPGQQKGSYYRPSGESLRKAYLASPVEFTRVSSGFAMRTHPILNTWRQHNGVDYAAPTGTPVRTVGDGVVDFAGRQNGYGNIVVVTHRNKQQTAYAHLSRIDVREGQSVSQGQTLGAVGATGWATGPHLHFEFRIDGQPHDPTAIAQQNEGGMPITAAARPAFDKLAQANRTELAAAFSVVQANAN</sequence>
<evidence type="ECO:0000259" key="10">
    <source>
        <dbReference type="Pfam" id="PF19425"/>
    </source>
</evidence>
<evidence type="ECO:0000313" key="11">
    <source>
        <dbReference type="EMBL" id="MDA7416880.1"/>
    </source>
</evidence>
<keyword evidence="4" id="KW-0479">Metal-binding</keyword>